<dbReference type="SUPFAM" id="SSF56300">
    <property type="entry name" value="Metallo-dependent phosphatases"/>
    <property type="match status" value="1"/>
</dbReference>
<dbReference type="InterPro" id="IPR032093">
    <property type="entry name" value="PhoD_N"/>
</dbReference>
<feature type="domain" description="PhoD-like phosphatase metallophosphatase" evidence="2">
    <location>
        <begin position="147"/>
        <end position="512"/>
    </location>
</feature>
<organism evidence="4 5">
    <name type="scientific">Luteolibacter luteus</name>
    <dbReference type="NCBI Taxonomy" id="2728835"/>
    <lineage>
        <taxon>Bacteria</taxon>
        <taxon>Pseudomonadati</taxon>
        <taxon>Verrucomicrobiota</taxon>
        <taxon>Verrucomicrobiia</taxon>
        <taxon>Verrucomicrobiales</taxon>
        <taxon>Verrucomicrobiaceae</taxon>
        <taxon>Luteolibacter</taxon>
    </lineage>
</organism>
<accession>A0A858RHE6</accession>
<dbReference type="Pfam" id="PF16655">
    <property type="entry name" value="PhoD_N"/>
    <property type="match status" value="1"/>
</dbReference>
<dbReference type="InterPro" id="IPR052900">
    <property type="entry name" value="Phospholipid_Metab_Enz"/>
</dbReference>
<name>A0A858RHE6_9BACT</name>
<dbReference type="EMBL" id="CP051774">
    <property type="protein sequence ID" value="QJE96001.1"/>
    <property type="molecule type" value="Genomic_DNA"/>
</dbReference>
<dbReference type="PANTHER" id="PTHR43606:SF7">
    <property type="entry name" value="PHOSPHATASE, PUTATIVE (AFU_ORTHOLOGUE AFUA_6G08710)-RELATED"/>
    <property type="match status" value="1"/>
</dbReference>
<dbReference type="Proteomes" id="UP000501812">
    <property type="component" value="Chromosome"/>
</dbReference>
<evidence type="ECO:0000256" key="1">
    <source>
        <dbReference type="SAM" id="SignalP"/>
    </source>
</evidence>
<evidence type="ECO:0000259" key="3">
    <source>
        <dbReference type="Pfam" id="PF16655"/>
    </source>
</evidence>
<dbReference type="Pfam" id="PF09423">
    <property type="entry name" value="PhoD"/>
    <property type="match status" value="1"/>
</dbReference>
<protein>
    <submittedName>
        <fullName evidence="4">Alkaline phosphatase D family protein</fullName>
    </submittedName>
</protein>
<gene>
    <name evidence="4" type="ORF">HHL09_09465</name>
</gene>
<dbReference type="Gene3D" id="3.60.21.70">
    <property type="entry name" value="PhoD-like phosphatase"/>
    <property type="match status" value="1"/>
</dbReference>
<evidence type="ECO:0000313" key="4">
    <source>
        <dbReference type="EMBL" id="QJE96001.1"/>
    </source>
</evidence>
<reference evidence="4 5" key="1">
    <citation type="submission" date="2020-04" db="EMBL/GenBank/DDBJ databases">
        <title>Luteolibacter sp. G-1-1-1 isolated from soil.</title>
        <authorList>
            <person name="Dahal R.H."/>
        </authorList>
    </citation>
    <scope>NUCLEOTIDE SEQUENCE [LARGE SCALE GENOMIC DNA]</scope>
    <source>
        <strain evidence="4 5">G-1-1-1</strain>
    </source>
</reference>
<dbReference type="InterPro" id="IPR038607">
    <property type="entry name" value="PhoD-like_sf"/>
</dbReference>
<evidence type="ECO:0000313" key="5">
    <source>
        <dbReference type="Proteomes" id="UP000501812"/>
    </source>
</evidence>
<dbReference type="CDD" id="cd07389">
    <property type="entry name" value="MPP_PhoD"/>
    <property type="match status" value="1"/>
</dbReference>
<feature type="signal peptide" evidence="1">
    <location>
        <begin position="1"/>
        <end position="23"/>
    </location>
</feature>
<proteinExistence type="predicted"/>
<dbReference type="PANTHER" id="PTHR43606">
    <property type="entry name" value="PHOSPHATASE, PUTATIVE (AFU_ORTHOLOGUE AFUA_6G08710)-RELATED"/>
    <property type="match status" value="1"/>
</dbReference>
<dbReference type="KEGG" id="luo:HHL09_09465"/>
<dbReference type="InterPro" id="IPR029052">
    <property type="entry name" value="Metallo-depent_PP-like"/>
</dbReference>
<dbReference type="AlphaFoldDB" id="A0A858RHE6"/>
<dbReference type="InterPro" id="IPR018946">
    <property type="entry name" value="PhoD-like_MPP"/>
</dbReference>
<dbReference type="RefSeq" id="WP_169454314.1">
    <property type="nucleotide sequence ID" value="NZ_CP051774.1"/>
</dbReference>
<keyword evidence="1" id="KW-0732">Signal</keyword>
<feature type="domain" description="Phospholipase D N-terminal" evidence="3">
    <location>
        <begin position="42"/>
        <end position="136"/>
    </location>
</feature>
<sequence>MKPAILVWLVAAFFAAFTHPAHSQIPFKIQDLYDPELAPFYHGVASGDPLPDGFIIWTRVTPPGKPRATTNRRVPVKWTVATDPTLSQIVASGNTLTSGARDFTVKIDVRGLTAGQTYYYGFEAFGQQSLTGKTKTAPNGPVDQLKFAVVSCSNYEWGYFSGYEQISRRTDIDAVIHVGDYIYEYPDNHSYSSEQIRDERVLFPHNETVTLKHYRTRYANYHLDPNLRRAHQQHPFIAIWDDHEFANNAWKGGAENHNPRKEGRWKTRKAAAIRAYLEWMPIRENGSSIVRSLSYGPLMDLVLLDTRVEGRNIQIEDVNSPLLYSPDRTMLGATQKEWLKDELRSSTAKWKILGNQVIFSEFNIAYAAALDPLVTGDFLESQFLDIWDGYPAERAELVNFIETEDVENVVILTGDIHCSFAFEVADPVLGNPAYDPATGAGAVAVEFVTPSLSAANFDEEMGEFFSGLLEDSINKPFPPTGVNNNPHMKFADLDRHGYLVLSVTEQQVQADYYYLEDILVPQTTEVWGAGMISASGSNHLVPASAPAPPKNVQDTPAP</sequence>
<evidence type="ECO:0000259" key="2">
    <source>
        <dbReference type="Pfam" id="PF09423"/>
    </source>
</evidence>
<keyword evidence="5" id="KW-1185">Reference proteome</keyword>
<feature type="chain" id="PRO_5032391719" evidence="1">
    <location>
        <begin position="24"/>
        <end position="558"/>
    </location>
</feature>
<dbReference type="Gene3D" id="2.60.40.380">
    <property type="entry name" value="Purple acid phosphatase-like, N-terminal"/>
    <property type="match status" value="1"/>
</dbReference>